<dbReference type="SUPFAM" id="SSF53649">
    <property type="entry name" value="Alkaline phosphatase-like"/>
    <property type="match status" value="1"/>
</dbReference>
<dbReference type="PANTHER" id="PTHR43751">
    <property type="entry name" value="SULFATASE"/>
    <property type="match status" value="1"/>
</dbReference>
<evidence type="ECO:0000256" key="2">
    <source>
        <dbReference type="ARBA" id="ARBA00022801"/>
    </source>
</evidence>
<dbReference type="EMBL" id="UOGD01000367">
    <property type="protein sequence ID" value="VAX27068.1"/>
    <property type="molecule type" value="Genomic_DNA"/>
</dbReference>
<name>A0A3B1CSV8_9ZZZZ</name>
<dbReference type="InterPro" id="IPR017850">
    <property type="entry name" value="Alkaline_phosphatase_core_sf"/>
</dbReference>
<dbReference type="CDD" id="cd16027">
    <property type="entry name" value="SGSH"/>
    <property type="match status" value="1"/>
</dbReference>
<proteinExistence type="inferred from homology"/>
<evidence type="ECO:0000256" key="1">
    <source>
        <dbReference type="ARBA" id="ARBA00008779"/>
    </source>
</evidence>
<evidence type="ECO:0000259" key="3">
    <source>
        <dbReference type="Pfam" id="PF00884"/>
    </source>
</evidence>
<dbReference type="Gene3D" id="3.40.720.10">
    <property type="entry name" value="Alkaline Phosphatase, subunit A"/>
    <property type="match status" value="1"/>
</dbReference>
<dbReference type="AlphaFoldDB" id="A0A3B1CSV8"/>
<keyword evidence="2" id="KW-0378">Hydrolase</keyword>
<dbReference type="InterPro" id="IPR000917">
    <property type="entry name" value="Sulfatase_N"/>
</dbReference>
<organism evidence="4">
    <name type="scientific">hydrothermal vent metagenome</name>
    <dbReference type="NCBI Taxonomy" id="652676"/>
    <lineage>
        <taxon>unclassified sequences</taxon>
        <taxon>metagenomes</taxon>
        <taxon>ecological metagenomes</taxon>
    </lineage>
</organism>
<comment type="similarity">
    <text evidence="1">Belongs to the sulfatase family.</text>
</comment>
<dbReference type="PANTHER" id="PTHR43751:SF1">
    <property type="entry name" value="SULFATASE ATSG-RELATED"/>
    <property type="match status" value="1"/>
</dbReference>
<dbReference type="GO" id="GO:0016787">
    <property type="term" value="F:hydrolase activity"/>
    <property type="evidence" value="ECO:0007669"/>
    <property type="project" value="UniProtKB-KW"/>
</dbReference>
<feature type="domain" description="Sulfatase N-terminal" evidence="3">
    <location>
        <begin position="149"/>
        <end position="298"/>
    </location>
</feature>
<dbReference type="InterPro" id="IPR052701">
    <property type="entry name" value="GAG_Ulvan_Degrading_Sulfatases"/>
</dbReference>
<gene>
    <name evidence="4" type="ORF">MNBD_IGNAVI01-2947</name>
</gene>
<dbReference type="PROSITE" id="PS00523">
    <property type="entry name" value="SULFATASE_1"/>
    <property type="match status" value="1"/>
</dbReference>
<dbReference type="InterPro" id="IPR024607">
    <property type="entry name" value="Sulfatase_CS"/>
</dbReference>
<sequence>MKIINRILILPLLIVVSLISCRQDQKTTRPNILLIMSDNQSWNHLGCYGDPVVKTPNIDKIAEQGVKFTQAYCAAPSCSPARAGMLTGQDIWRLEDGANLHGILPKKFLLYTDLLQEAGYFVGAQGKGWGPGNVKDSGRKYNPGGEKYNSFSEFLNANKDNKPWTFWFSSHKPHRPYKVGSGVASGMDINKVVIPKYLPDNDIVRGDICDYYYDIQKFDDQVGDILNTLKKSGQYDNTLIVICSDNGWQMPRGLANLYDFGTRVPLIFAWIDHIPMNRTVDDFANLNDLAPTFLEIANGKIPEQMTAKSLTNILFSKKEGHIDKDRNFIVTARERHALCRKNGLGYPGRAIRTEDFLYIRNFNPERWPAGDPPLYGDVDAHMLHYACPTKLFILKNKDKPDIKPFFELGFAKRPAEELFDVRTDPDQINNVAYKKEYKEIKKELSDKLLNYLKETKDPRIIGGDIIWDTTKYYATGDFKPKPNKEAIKMLHLKKEYNYYPEK</sequence>
<reference evidence="4" key="1">
    <citation type="submission" date="2018-06" db="EMBL/GenBank/DDBJ databases">
        <authorList>
            <person name="Zhirakovskaya E."/>
        </authorList>
    </citation>
    <scope>NUCLEOTIDE SEQUENCE</scope>
</reference>
<dbReference type="PROSITE" id="PS51257">
    <property type="entry name" value="PROKAR_LIPOPROTEIN"/>
    <property type="match status" value="1"/>
</dbReference>
<dbReference type="Pfam" id="PF00884">
    <property type="entry name" value="Sulfatase"/>
    <property type="match status" value="2"/>
</dbReference>
<accession>A0A3B1CSV8</accession>
<feature type="domain" description="Sulfatase N-terminal" evidence="3">
    <location>
        <begin position="30"/>
        <end position="127"/>
    </location>
</feature>
<protein>
    <submittedName>
        <fullName evidence="4">Sulfatase</fullName>
    </submittedName>
</protein>
<evidence type="ECO:0000313" key="4">
    <source>
        <dbReference type="EMBL" id="VAX27068.1"/>
    </source>
</evidence>